<feature type="compositionally biased region" description="Basic residues" evidence="6">
    <location>
        <begin position="1"/>
        <end position="19"/>
    </location>
</feature>
<accession>A0A963YPL2</accession>
<dbReference type="GO" id="GO:0006412">
    <property type="term" value="P:translation"/>
    <property type="evidence" value="ECO:0007669"/>
    <property type="project" value="UniProtKB-UniRule"/>
</dbReference>
<gene>
    <name evidence="5 7" type="primary">rpmF</name>
    <name evidence="7" type="ORF">ASILVAE211_04360</name>
</gene>
<dbReference type="AlphaFoldDB" id="A0A963YPL2"/>
<dbReference type="InterPro" id="IPR011332">
    <property type="entry name" value="Ribosomal_zn-bd"/>
</dbReference>
<dbReference type="RefSeq" id="WP_227320042.1">
    <property type="nucleotide sequence ID" value="NZ_JAESVB010000001.1"/>
</dbReference>
<keyword evidence="8" id="KW-1185">Reference proteome</keyword>
<dbReference type="NCBIfam" id="TIGR01031">
    <property type="entry name" value="rpmF_bact"/>
    <property type="match status" value="1"/>
</dbReference>
<organism evidence="7 8">
    <name type="scientific">Acidisoma silvae</name>
    <dbReference type="NCBI Taxonomy" id="2802396"/>
    <lineage>
        <taxon>Bacteria</taxon>
        <taxon>Pseudomonadati</taxon>
        <taxon>Pseudomonadota</taxon>
        <taxon>Alphaproteobacteria</taxon>
        <taxon>Acetobacterales</taxon>
        <taxon>Acidocellaceae</taxon>
        <taxon>Acidisoma</taxon>
    </lineage>
</organism>
<evidence type="ECO:0000256" key="3">
    <source>
        <dbReference type="ARBA" id="ARBA00023274"/>
    </source>
</evidence>
<evidence type="ECO:0000313" key="7">
    <source>
        <dbReference type="EMBL" id="MCB8874407.1"/>
    </source>
</evidence>
<reference evidence="7" key="1">
    <citation type="journal article" date="2021" name="Microorganisms">
        <title>Acidisoma silvae sp. nov. and Acidisomacellulosilytica sp. nov., Two Acidophilic Bacteria Isolated from Decaying Wood, Hydrolyzing Cellulose and Producing Poly-3-hydroxybutyrate.</title>
        <authorList>
            <person name="Mieszkin S."/>
            <person name="Pouder E."/>
            <person name="Uroz S."/>
            <person name="Simon-Colin C."/>
            <person name="Alain K."/>
        </authorList>
    </citation>
    <scope>NUCLEOTIDE SEQUENCE</scope>
    <source>
        <strain evidence="7">HW T2.11</strain>
    </source>
</reference>
<keyword evidence="3 5" id="KW-0687">Ribonucleoprotein</keyword>
<dbReference type="SUPFAM" id="SSF57829">
    <property type="entry name" value="Zn-binding ribosomal proteins"/>
    <property type="match status" value="1"/>
</dbReference>
<dbReference type="InterPro" id="IPR044957">
    <property type="entry name" value="Ribosomal_bL32_bact"/>
</dbReference>
<name>A0A963YPL2_9PROT</name>
<keyword evidence="2 5" id="KW-0689">Ribosomal protein</keyword>
<evidence type="ECO:0000256" key="1">
    <source>
        <dbReference type="ARBA" id="ARBA00008560"/>
    </source>
</evidence>
<dbReference type="Pfam" id="PF01783">
    <property type="entry name" value="Ribosomal_L32p"/>
    <property type="match status" value="1"/>
</dbReference>
<reference evidence="7" key="2">
    <citation type="submission" date="2021-01" db="EMBL/GenBank/DDBJ databases">
        <authorList>
            <person name="Mieszkin S."/>
            <person name="Pouder E."/>
            <person name="Alain K."/>
        </authorList>
    </citation>
    <scope>NUCLEOTIDE SEQUENCE</scope>
    <source>
        <strain evidence="7">HW T2.11</strain>
    </source>
</reference>
<comment type="caution">
    <text evidence="7">The sequence shown here is derived from an EMBL/GenBank/DDBJ whole genome shotgun (WGS) entry which is preliminary data.</text>
</comment>
<sequence>MAVPKRKTSPSRRGMRRAHQALTAPSFAECGNCGELKRPHHVCSHCGHYDGREVVGAGKALKGTVRA</sequence>
<evidence type="ECO:0000256" key="5">
    <source>
        <dbReference type="HAMAP-Rule" id="MF_00340"/>
    </source>
</evidence>
<evidence type="ECO:0000313" key="8">
    <source>
        <dbReference type="Proteomes" id="UP000708298"/>
    </source>
</evidence>
<dbReference type="GO" id="GO:0003735">
    <property type="term" value="F:structural constituent of ribosome"/>
    <property type="evidence" value="ECO:0007669"/>
    <property type="project" value="InterPro"/>
</dbReference>
<dbReference type="InterPro" id="IPR002677">
    <property type="entry name" value="Ribosomal_bL32"/>
</dbReference>
<evidence type="ECO:0000256" key="4">
    <source>
        <dbReference type="ARBA" id="ARBA00035178"/>
    </source>
</evidence>
<evidence type="ECO:0000256" key="2">
    <source>
        <dbReference type="ARBA" id="ARBA00022980"/>
    </source>
</evidence>
<dbReference type="Gene3D" id="1.20.5.640">
    <property type="entry name" value="Single helix bin"/>
    <property type="match status" value="1"/>
</dbReference>
<dbReference type="HAMAP" id="MF_00340">
    <property type="entry name" value="Ribosomal_bL32"/>
    <property type="match status" value="1"/>
</dbReference>
<dbReference type="PANTHER" id="PTHR35534:SF1">
    <property type="entry name" value="LARGE RIBOSOMAL SUBUNIT PROTEIN BL32"/>
    <property type="match status" value="1"/>
</dbReference>
<dbReference type="GO" id="GO:0015934">
    <property type="term" value="C:large ribosomal subunit"/>
    <property type="evidence" value="ECO:0007669"/>
    <property type="project" value="InterPro"/>
</dbReference>
<protein>
    <recommendedName>
        <fullName evidence="4 5">Large ribosomal subunit protein bL32</fullName>
    </recommendedName>
</protein>
<comment type="similarity">
    <text evidence="1 5">Belongs to the bacterial ribosomal protein bL32 family.</text>
</comment>
<dbReference type="PANTHER" id="PTHR35534">
    <property type="entry name" value="50S RIBOSOMAL PROTEIN L32"/>
    <property type="match status" value="1"/>
</dbReference>
<dbReference type="EMBL" id="JAESVB010000001">
    <property type="protein sequence ID" value="MCB8874407.1"/>
    <property type="molecule type" value="Genomic_DNA"/>
</dbReference>
<feature type="region of interest" description="Disordered" evidence="6">
    <location>
        <begin position="1"/>
        <end position="20"/>
    </location>
</feature>
<evidence type="ECO:0000256" key="6">
    <source>
        <dbReference type="SAM" id="MobiDB-lite"/>
    </source>
</evidence>
<dbReference type="Proteomes" id="UP000708298">
    <property type="component" value="Unassembled WGS sequence"/>
</dbReference>
<proteinExistence type="inferred from homology"/>